<dbReference type="Proteomes" id="UP000017559">
    <property type="component" value="Unassembled WGS sequence"/>
</dbReference>
<dbReference type="PANTHER" id="PTHR48045:SF31">
    <property type="entry name" value="UDP-GLYCOSYLTRANSFERASE 76B1-LIKE"/>
    <property type="match status" value="1"/>
</dbReference>
<proteinExistence type="predicted"/>
<dbReference type="EMBL" id="AWSO01000245">
    <property type="protein sequence ID" value="ESK92814.1"/>
    <property type="molecule type" value="Genomic_DNA"/>
</dbReference>
<dbReference type="GO" id="GO:0008194">
    <property type="term" value="F:UDP-glycosyltransferase activity"/>
    <property type="evidence" value="ECO:0007669"/>
    <property type="project" value="InterPro"/>
</dbReference>
<name>V2YM95_MONRO</name>
<dbReference type="PANTHER" id="PTHR48045">
    <property type="entry name" value="UDP-GLYCOSYLTRANSFERASE 72B1"/>
    <property type="match status" value="1"/>
</dbReference>
<sequence>MQKGRKCQKSRKMPKGMMSLYRCTSAPGIPIMYDHEMYPQPVCPSTFMPEYAINHVEQTDAPLGLLWRDGQMATYSTQGTINIATSVLEGGTIDALKTYFRSIGKDYHHIGPMTIIHEAQASHESDEEVMLFLNNMQDRFGTKSVIYISFGTFFWPEMASLSAVLDELIHAQIPFLWAHPSGQPPKNLRKKISGSGTGMEVSWALQQRVLAHSATGWFLTHGGWNSMQEAFPHKVPLIYWSISAGQPLNVALLSVKFKAVFELIEVPRGQQETKKPYRFGDSPAPRFTVDSVRDEMRGLLTRLSDEEGRIRAVSRYRIR</sequence>
<comment type="caution">
    <text evidence="2">The sequence shown here is derived from an EMBL/GenBank/DDBJ whole genome shotgun (WGS) entry which is preliminary data.</text>
</comment>
<dbReference type="OrthoDB" id="5835829at2759"/>
<reference evidence="2 3" key="1">
    <citation type="journal article" date="2014" name="BMC Genomics">
        <title>Genome and secretome analysis of the hemibiotrophic fungal pathogen, Moniliophthora roreri, which causes frosty pod rot disease of cacao: mechanisms of the biotrophic and necrotrophic phases.</title>
        <authorList>
            <person name="Meinhardt L.W."/>
            <person name="Costa G.G.L."/>
            <person name="Thomazella D.P.T."/>
            <person name="Teixeira P.J.P.L."/>
            <person name="Carazzolle M.F."/>
            <person name="Schuster S.C."/>
            <person name="Carlson J.E."/>
            <person name="Guiltinan M.J."/>
            <person name="Mieczkowski P."/>
            <person name="Farmer A."/>
            <person name="Ramaraj T."/>
            <person name="Crozier J."/>
            <person name="Davis R.E."/>
            <person name="Shao J."/>
            <person name="Melnick R.L."/>
            <person name="Pereira G.A.G."/>
            <person name="Bailey B.A."/>
        </authorList>
    </citation>
    <scope>NUCLEOTIDE SEQUENCE [LARGE SCALE GENOMIC DNA]</scope>
    <source>
        <strain evidence="2 3">MCA 2997</strain>
    </source>
</reference>
<dbReference type="HOGENOM" id="CLU_001724_12_0_1"/>
<accession>V2YM95</accession>
<dbReference type="AlphaFoldDB" id="V2YM95"/>
<gene>
    <name evidence="2" type="ORF">Moror_9146</name>
</gene>
<dbReference type="Pfam" id="PF00201">
    <property type="entry name" value="UDPGT"/>
    <property type="match status" value="1"/>
</dbReference>
<dbReference type="InterPro" id="IPR002213">
    <property type="entry name" value="UDP_glucos_trans"/>
</dbReference>
<evidence type="ECO:0000313" key="3">
    <source>
        <dbReference type="Proteomes" id="UP000017559"/>
    </source>
</evidence>
<dbReference type="KEGG" id="mrr:Moror_9146"/>
<dbReference type="Gene3D" id="3.40.50.2000">
    <property type="entry name" value="Glycogen Phosphorylase B"/>
    <property type="match status" value="1"/>
</dbReference>
<keyword evidence="1" id="KW-0808">Transferase</keyword>
<protein>
    <submittedName>
        <fullName evidence="2">Glycosyltransferase family 1 protein</fullName>
    </submittedName>
</protein>
<evidence type="ECO:0000313" key="2">
    <source>
        <dbReference type="EMBL" id="ESK92814.1"/>
    </source>
</evidence>
<evidence type="ECO:0000256" key="1">
    <source>
        <dbReference type="ARBA" id="ARBA00022679"/>
    </source>
</evidence>
<organism evidence="2 3">
    <name type="scientific">Moniliophthora roreri (strain MCA 2997)</name>
    <name type="common">Cocoa frosty pod rot fungus</name>
    <name type="synonym">Crinipellis roreri</name>
    <dbReference type="NCBI Taxonomy" id="1381753"/>
    <lineage>
        <taxon>Eukaryota</taxon>
        <taxon>Fungi</taxon>
        <taxon>Dikarya</taxon>
        <taxon>Basidiomycota</taxon>
        <taxon>Agaricomycotina</taxon>
        <taxon>Agaricomycetes</taxon>
        <taxon>Agaricomycetidae</taxon>
        <taxon>Agaricales</taxon>
        <taxon>Marasmiineae</taxon>
        <taxon>Marasmiaceae</taxon>
        <taxon>Moniliophthora</taxon>
    </lineage>
</organism>
<dbReference type="SUPFAM" id="SSF53756">
    <property type="entry name" value="UDP-Glycosyltransferase/glycogen phosphorylase"/>
    <property type="match status" value="1"/>
</dbReference>
<keyword evidence="3" id="KW-1185">Reference proteome</keyword>